<dbReference type="SUPFAM" id="SSF52833">
    <property type="entry name" value="Thioredoxin-like"/>
    <property type="match status" value="1"/>
</dbReference>
<dbReference type="PANTHER" id="PTHR42852">
    <property type="entry name" value="THIOL:DISULFIDE INTERCHANGE PROTEIN DSBE"/>
    <property type="match status" value="1"/>
</dbReference>
<evidence type="ECO:0000313" key="3">
    <source>
        <dbReference type="EMBL" id="HJA83847.1"/>
    </source>
</evidence>
<organism evidence="3 4">
    <name type="scientific">Candidatus Bacteroides intestinavium</name>
    <dbReference type="NCBI Taxonomy" id="2838469"/>
    <lineage>
        <taxon>Bacteria</taxon>
        <taxon>Pseudomonadati</taxon>
        <taxon>Bacteroidota</taxon>
        <taxon>Bacteroidia</taxon>
        <taxon>Bacteroidales</taxon>
        <taxon>Bacteroidaceae</taxon>
        <taxon>Bacteroides</taxon>
    </lineage>
</organism>
<dbReference type="AlphaFoldDB" id="A0A9D2HTM1"/>
<dbReference type="GO" id="GO:0016491">
    <property type="term" value="F:oxidoreductase activity"/>
    <property type="evidence" value="ECO:0007669"/>
    <property type="project" value="InterPro"/>
</dbReference>
<dbReference type="InterPro" id="IPR050553">
    <property type="entry name" value="Thioredoxin_ResA/DsbE_sf"/>
</dbReference>
<dbReference type="CDD" id="cd02966">
    <property type="entry name" value="TlpA_like_family"/>
    <property type="match status" value="1"/>
</dbReference>
<reference evidence="3" key="1">
    <citation type="journal article" date="2021" name="PeerJ">
        <title>Extensive microbial diversity within the chicken gut microbiome revealed by metagenomics and culture.</title>
        <authorList>
            <person name="Gilroy R."/>
            <person name="Ravi A."/>
            <person name="Getino M."/>
            <person name="Pursley I."/>
            <person name="Horton D.L."/>
            <person name="Alikhan N.F."/>
            <person name="Baker D."/>
            <person name="Gharbi K."/>
            <person name="Hall N."/>
            <person name="Watson M."/>
            <person name="Adriaenssens E.M."/>
            <person name="Foster-Nyarko E."/>
            <person name="Jarju S."/>
            <person name="Secka A."/>
            <person name="Antonio M."/>
            <person name="Oren A."/>
            <person name="Chaudhuri R.R."/>
            <person name="La Ragione R."/>
            <person name="Hildebrand F."/>
            <person name="Pallen M.J."/>
        </authorList>
    </citation>
    <scope>NUCLEOTIDE SEQUENCE</scope>
    <source>
        <strain evidence="3">ChiHecec1B25-7008</strain>
    </source>
</reference>
<dbReference type="EMBL" id="DWZE01000086">
    <property type="protein sequence ID" value="HJA83847.1"/>
    <property type="molecule type" value="Genomic_DNA"/>
</dbReference>
<dbReference type="InterPro" id="IPR036249">
    <property type="entry name" value="Thioredoxin-like_sf"/>
</dbReference>
<evidence type="ECO:0000313" key="4">
    <source>
        <dbReference type="Proteomes" id="UP000823860"/>
    </source>
</evidence>
<dbReference type="Gene3D" id="3.40.30.10">
    <property type="entry name" value="Glutaredoxin"/>
    <property type="match status" value="1"/>
</dbReference>
<protein>
    <submittedName>
        <fullName evidence="3">TlpA family protein disulfide reductase</fullName>
    </submittedName>
</protein>
<dbReference type="InterPro" id="IPR000866">
    <property type="entry name" value="AhpC/TSA"/>
</dbReference>
<dbReference type="InterPro" id="IPR013766">
    <property type="entry name" value="Thioredoxin_domain"/>
</dbReference>
<dbReference type="PROSITE" id="PS51352">
    <property type="entry name" value="THIOREDOXIN_2"/>
    <property type="match status" value="1"/>
</dbReference>
<dbReference type="Pfam" id="PF00578">
    <property type="entry name" value="AhpC-TSA"/>
    <property type="match status" value="1"/>
</dbReference>
<comment type="caution">
    <text evidence="3">The sequence shown here is derived from an EMBL/GenBank/DDBJ whole genome shotgun (WGS) entry which is preliminary data.</text>
</comment>
<feature type="signal peptide" evidence="1">
    <location>
        <begin position="1"/>
        <end position="23"/>
    </location>
</feature>
<evidence type="ECO:0000256" key="1">
    <source>
        <dbReference type="SAM" id="SignalP"/>
    </source>
</evidence>
<feature type="domain" description="Thioredoxin" evidence="2">
    <location>
        <begin position="228"/>
        <end position="364"/>
    </location>
</feature>
<feature type="chain" id="PRO_5038537181" evidence="1">
    <location>
        <begin position="24"/>
        <end position="364"/>
    </location>
</feature>
<proteinExistence type="predicted"/>
<dbReference type="GO" id="GO:0016209">
    <property type="term" value="F:antioxidant activity"/>
    <property type="evidence" value="ECO:0007669"/>
    <property type="project" value="InterPro"/>
</dbReference>
<accession>A0A9D2HTM1</accession>
<dbReference type="PROSITE" id="PS51257">
    <property type="entry name" value="PROKAR_LIPOPROTEIN"/>
    <property type="match status" value="1"/>
</dbReference>
<dbReference type="Proteomes" id="UP000823860">
    <property type="component" value="Unassembled WGS sequence"/>
</dbReference>
<gene>
    <name evidence="3" type="ORF">H9785_07770</name>
</gene>
<sequence>MKKNVFTLLAGAALLCACQPAQKNAGTIDIKLDEMKSDTLVVGSYLISDLNQNDLKMDTILPGQTTYTYTAETDSIAYKVFVLSTREPNQGIVLALLPGEQVEITGSLKDWQVAGSPMNATYAPIQKACRPYIEKMDSLEEIMTDDIYRNVYLPTWHQMDSLQADYVRQHPDDDLSLFILGEIGGKWVEELYPTLTEQVKNGPFAHIAQAFEKGFRRRKIFEENKKKMVEGAVAPDFTLNDLQGKPLTLSSLRGQYVVLDFWASWCGACIQEIPDMKKYYEQHKDKMQIVGVDCHDKEKDWKAAVEKHEIPWLHVRSTDDSDVSLLYAIEAYPTKIVVDPEGKIAKIFVGEGPALYEYLDTLFN</sequence>
<dbReference type="PANTHER" id="PTHR42852:SF13">
    <property type="entry name" value="PROTEIN DIPZ"/>
    <property type="match status" value="1"/>
</dbReference>
<name>A0A9D2HTM1_9BACE</name>
<evidence type="ECO:0000259" key="2">
    <source>
        <dbReference type="PROSITE" id="PS51352"/>
    </source>
</evidence>
<reference evidence="3" key="2">
    <citation type="submission" date="2021-04" db="EMBL/GenBank/DDBJ databases">
        <authorList>
            <person name="Gilroy R."/>
        </authorList>
    </citation>
    <scope>NUCLEOTIDE SEQUENCE</scope>
    <source>
        <strain evidence="3">ChiHecec1B25-7008</strain>
    </source>
</reference>
<keyword evidence="1" id="KW-0732">Signal</keyword>